<feature type="region of interest" description="Disordered" evidence="1">
    <location>
        <begin position="359"/>
        <end position="455"/>
    </location>
</feature>
<gene>
    <name evidence="2" type="ORF">FisN_17Hh155</name>
</gene>
<name>A0A1Z5JH58_FISSO</name>
<comment type="caution">
    <text evidence="2">The sequence shown here is derived from an EMBL/GenBank/DDBJ whole genome shotgun (WGS) entry which is preliminary data.</text>
</comment>
<accession>A0A1Z5JH58</accession>
<feature type="compositionally biased region" description="Low complexity" evidence="1">
    <location>
        <begin position="415"/>
        <end position="431"/>
    </location>
</feature>
<dbReference type="EMBL" id="BDSP01000061">
    <property type="protein sequence ID" value="GAX13222.1"/>
    <property type="molecule type" value="Genomic_DNA"/>
</dbReference>
<keyword evidence="3" id="KW-1185">Reference proteome</keyword>
<organism evidence="2 3">
    <name type="scientific">Fistulifera solaris</name>
    <name type="common">Oleaginous diatom</name>
    <dbReference type="NCBI Taxonomy" id="1519565"/>
    <lineage>
        <taxon>Eukaryota</taxon>
        <taxon>Sar</taxon>
        <taxon>Stramenopiles</taxon>
        <taxon>Ochrophyta</taxon>
        <taxon>Bacillariophyta</taxon>
        <taxon>Bacillariophyceae</taxon>
        <taxon>Bacillariophycidae</taxon>
        <taxon>Naviculales</taxon>
        <taxon>Naviculaceae</taxon>
        <taxon>Fistulifera</taxon>
    </lineage>
</organism>
<dbReference type="AlphaFoldDB" id="A0A1Z5JH58"/>
<proteinExistence type="predicted"/>
<protein>
    <submittedName>
        <fullName evidence="2">Uncharacterized protein</fullName>
    </submittedName>
</protein>
<feature type="compositionally biased region" description="Low complexity" evidence="1">
    <location>
        <begin position="359"/>
        <end position="368"/>
    </location>
</feature>
<dbReference type="Proteomes" id="UP000198406">
    <property type="component" value="Unassembled WGS sequence"/>
</dbReference>
<dbReference type="OrthoDB" id="48165at2759"/>
<evidence type="ECO:0000256" key="1">
    <source>
        <dbReference type="SAM" id="MobiDB-lite"/>
    </source>
</evidence>
<evidence type="ECO:0000313" key="3">
    <source>
        <dbReference type="Proteomes" id="UP000198406"/>
    </source>
</evidence>
<reference evidence="2 3" key="1">
    <citation type="journal article" date="2015" name="Plant Cell">
        <title>Oil accumulation by the oleaginous diatom Fistulifera solaris as revealed by the genome and transcriptome.</title>
        <authorList>
            <person name="Tanaka T."/>
            <person name="Maeda Y."/>
            <person name="Veluchamy A."/>
            <person name="Tanaka M."/>
            <person name="Abida H."/>
            <person name="Marechal E."/>
            <person name="Bowler C."/>
            <person name="Muto M."/>
            <person name="Sunaga Y."/>
            <person name="Tanaka M."/>
            <person name="Yoshino T."/>
            <person name="Taniguchi T."/>
            <person name="Fukuda Y."/>
            <person name="Nemoto M."/>
            <person name="Matsumoto M."/>
            <person name="Wong P.S."/>
            <person name="Aburatani S."/>
            <person name="Fujibuchi W."/>
        </authorList>
    </citation>
    <scope>NUCLEOTIDE SEQUENCE [LARGE SCALE GENOMIC DNA]</scope>
    <source>
        <strain evidence="2 3">JPCC DA0580</strain>
    </source>
</reference>
<sequence>MANPAEDLDAFLTTVELKLRGPFSSLELTKTAQTVGLRKPEDDSAPVEFLERLAQVLHRTDKITKLRILIGLLGFDPDHGELDAQIDAILTDAQESPKHEEWVRVIAGLIQGIMFHEEGEDSHECRRSCRGEEANDLLEKTCNAIIDSVQQVEKSTEGVDAIEQPRLQADANPMFAPFRYALLKPEMIEHIFPKEHGHFTVNRSSDLLTMDAKQDALKAQEEKEHETIPGMGAIANETNPVAVKETLTPTFPGFRSTSSNNKFTAGVQRPKSSMFITSKKPAAVMAKTVLHQRRAGGAQALVGKGRGRMAGATGRTTTLIAGSTVAGVRGRAMQGTAARSRMKMVDDEEANALSTNQQLQQQALTPQQGKPGRKRKAEILGSDSAKLAKRESDATAVRGNSDEAMSASTEKTGDVPVATAVPAAATTTQAALKAESPEKAPASDKPSGGHHRQQDWRSLLENKSNRLSSEDRLRVEQFFIDHSNPTPDQTHYKMKLHEERTNDPATGQPMKETYYLELDYTNFTSKQSKKVKRY</sequence>
<evidence type="ECO:0000313" key="2">
    <source>
        <dbReference type="EMBL" id="GAX13222.1"/>
    </source>
</evidence>
<dbReference type="InParanoid" id="A0A1Z5JH58"/>